<evidence type="ECO:0000256" key="9">
    <source>
        <dbReference type="ARBA" id="ARBA00023136"/>
    </source>
</evidence>
<evidence type="ECO:0000256" key="3">
    <source>
        <dbReference type="ARBA" id="ARBA00008640"/>
    </source>
</evidence>
<evidence type="ECO:0000256" key="8">
    <source>
        <dbReference type="ARBA" id="ARBA00023034"/>
    </source>
</evidence>
<evidence type="ECO:0000256" key="1">
    <source>
        <dbReference type="ARBA" id="ARBA00002978"/>
    </source>
</evidence>
<evidence type="ECO:0000313" key="14">
    <source>
        <dbReference type="Proteomes" id="UP000077521"/>
    </source>
</evidence>
<feature type="region of interest" description="Disordered" evidence="10">
    <location>
        <begin position="548"/>
        <end position="578"/>
    </location>
</feature>
<accession>A0A8T8T9P2</accession>
<feature type="compositionally biased region" description="Polar residues" evidence="10">
    <location>
        <begin position="262"/>
        <end position="275"/>
    </location>
</feature>
<keyword evidence="7 11" id="KW-1133">Transmembrane helix</keyword>
<evidence type="ECO:0000256" key="7">
    <source>
        <dbReference type="ARBA" id="ARBA00022989"/>
    </source>
</evidence>
<evidence type="ECO:0000256" key="11">
    <source>
        <dbReference type="SAM" id="Phobius"/>
    </source>
</evidence>
<feature type="transmembrane region" description="Helical" evidence="11">
    <location>
        <begin position="727"/>
        <end position="748"/>
    </location>
</feature>
<feature type="region of interest" description="Disordered" evidence="10">
    <location>
        <begin position="153"/>
        <end position="175"/>
    </location>
</feature>
<dbReference type="InterPro" id="IPR032816">
    <property type="entry name" value="VTT_dom"/>
</dbReference>
<feature type="compositionally biased region" description="Basic and acidic residues" evidence="10">
    <location>
        <begin position="940"/>
        <end position="949"/>
    </location>
</feature>
<feature type="compositionally biased region" description="Basic and acidic residues" evidence="10">
    <location>
        <begin position="980"/>
        <end position="997"/>
    </location>
</feature>
<feature type="domain" description="VTT" evidence="12">
    <location>
        <begin position="764"/>
        <end position="884"/>
    </location>
</feature>
<keyword evidence="14" id="KW-1185">Reference proteome</keyword>
<name>A0A8T8T9P2_9BASI</name>
<feature type="transmembrane region" description="Helical" evidence="11">
    <location>
        <begin position="860"/>
        <end position="882"/>
    </location>
</feature>
<dbReference type="GO" id="GO:0000139">
    <property type="term" value="C:Golgi membrane"/>
    <property type="evidence" value="ECO:0007669"/>
    <property type="project" value="UniProtKB-SubCell"/>
</dbReference>
<comment type="caution">
    <text evidence="13">The sequence shown here is derived from an EMBL/GenBank/DDBJ whole genome shotgun (WGS) entry which is preliminary data.</text>
</comment>
<organism evidence="13 14">
    <name type="scientific">Tilletia indica</name>
    <dbReference type="NCBI Taxonomy" id="43049"/>
    <lineage>
        <taxon>Eukaryota</taxon>
        <taxon>Fungi</taxon>
        <taxon>Dikarya</taxon>
        <taxon>Basidiomycota</taxon>
        <taxon>Ustilaginomycotina</taxon>
        <taxon>Exobasidiomycetes</taxon>
        <taxon>Tilletiales</taxon>
        <taxon>Tilletiaceae</taxon>
        <taxon>Tilletia</taxon>
    </lineage>
</organism>
<keyword evidence="8" id="KW-0333">Golgi apparatus</keyword>
<feature type="transmembrane region" description="Helical" evidence="11">
    <location>
        <begin position="902"/>
        <end position="923"/>
    </location>
</feature>
<dbReference type="GO" id="GO:0016192">
    <property type="term" value="P:vesicle-mediated transport"/>
    <property type="evidence" value="ECO:0007669"/>
    <property type="project" value="TreeGrafter"/>
</dbReference>
<reference evidence="13" key="2">
    <citation type="journal article" date="2019" name="IMA Fungus">
        <title>Genome sequencing and comparison of five Tilletia species to identify candidate genes for the detection of regulated species infecting wheat.</title>
        <authorList>
            <person name="Nguyen H.D.T."/>
            <person name="Sultana T."/>
            <person name="Kesanakurti P."/>
            <person name="Hambleton S."/>
        </authorList>
    </citation>
    <scope>NUCLEOTIDE SEQUENCE</scope>
    <source>
        <strain evidence="13">DAOMC 236416</strain>
    </source>
</reference>
<evidence type="ECO:0000256" key="10">
    <source>
        <dbReference type="SAM" id="MobiDB-lite"/>
    </source>
</evidence>
<gene>
    <name evidence="13" type="ORF">A4X13_0g2436</name>
</gene>
<evidence type="ECO:0000256" key="5">
    <source>
        <dbReference type="ARBA" id="ARBA00020673"/>
    </source>
</evidence>
<feature type="transmembrane region" description="Helical" evidence="11">
    <location>
        <begin position="469"/>
        <end position="489"/>
    </location>
</feature>
<reference evidence="13" key="1">
    <citation type="submission" date="2016-04" db="EMBL/GenBank/DDBJ databases">
        <authorList>
            <person name="Nguyen H.D."/>
            <person name="Samba Siva P."/>
            <person name="Cullis J."/>
            <person name="Levesque C.A."/>
            <person name="Hambleton S."/>
        </authorList>
    </citation>
    <scope>NUCLEOTIDE SEQUENCE</scope>
    <source>
        <strain evidence="13">DAOMC 236416</strain>
    </source>
</reference>
<evidence type="ECO:0000259" key="12">
    <source>
        <dbReference type="Pfam" id="PF09335"/>
    </source>
</evidence>
<evidence type="ECO:0000313" key="13">
    <source>
        <dbReference type="EMBL" id="KAE8257316.1"/>
    </source>
</evidence>
<protein>
    <recommendedName>
        <fullName evidence="4">Golgi apparatus membrane protein TVP38</fullName>
    </recommendedName>
    <alternativeName>
        <fullName evidence="5">Golgi apparatus membrane protein tvp38</fullName>
    </alternativeName>
</protein>
<proteinExistence type="inferred from homology"/>
<sequence length="997" mass="110464">MAIAYSSPPEGGDLPPSYADMSPTQPVPGSSSSASHTDGGHPTDTKKRPAMNGGPLGSASNSGADADDDDLPPTFSEHAPQVYSGGRKKGLADTIRVAGPQHHRIPVETSHILTHDAHLNEDGEALYRFLLKAAITPPEVTVRIRGWHEEDQSGHHHVGRSVDNNSHLHRGGQSRSNTRTVIDFDFKIDFTQLLLQPSIMGEHGVLPDPQALPVRHPVLDNPTVYVKRDEDIAYRGRMNQEVLVKQSAYRHASRARRPASSNSGHSLAQPSSTTSEDAERLLSGADYDLEVGPAHENLVLLKPSWSERRALKRSAATRWLPWTKGVDKPRDRDIAYIRRSEYDDGVKTERLNVGDGSWPDSPSPTFDVKVRPAEGLSGMTARMVCDEYTLIGKELKSFRVKKRVAGWDIKAFEDAIKKIVEEVFPTSMMNDRHIEVKFNVDDDTVTVLPDNELSRFLTTLQRTHGAKRVVLIVLLIFTFIIVLPAAWILRQFKGARYNTVGIVWQLSQWEEVTGNPRTDYDAQEQLLEQERQEAARSGAPWAFKEETRAPAPLPPSATGSSSSANSNPAHDPTSYVTASGPMQQPFLLARLETPGEESTSVLAHRGIRQGDVVKTWEARIRSNVPPDDFVEDSNEARFRRWSAKDLGVHFSLATTSALIPLKSKVRGRMETIRALASRSYAQAKAWWRAREPGTKRVILILGCLYTVIALTAFLIGPHRIFKFVAGIAVWLATQPFGIPLSLGVIVLTSIPPIPGYGLAVTLCGLSFGSRAAGPDYSVWKGWAVAASGCMLGSAVAFTVMRVVVKFFATHRRVQDVKGHRNWRAMERAVEQKGVWIVILLRFAPFPFCYSNLFFASMHSVSFPAFLLATLCITPKLLLHVFIGSKMFELLDSDQSLPLHVRILNWIYIVVGALVGWATGRYLWVVTQRILAEFEQREELESGHGPDGQRRNSRASNGNERMSEPLLPSEEDLLPPASAGVDHHPRSTGERSPLLERT</sequence>
<comment type="similarity">
    <text evidence="3">Belongs to the TVP38/TMEM64 family.</text>
</comment>
<evidence type="ECO:0000256" key="4">
    <source>
        <dbReference type="ARBA" id="ARBA00013533"/>
    </source>
</evidence>
<feature type="region of interest" description="Disordered" evidence="10">
    <location>
        <begin position="247"/>
        <end position="278"/>
    </location>
</feature>
<feature type="region of interest" description="Disordered" evidence="10">
    <location>
        <begin position="940"/>
        <end position="997"/>
    </location>
</feature>
<feature type="transmembrane region" description="Helical" evidence="11">
    <location>
        <begin position="779"/>
        <end position="804"/>
    </location>
</feature>
<keyword evidence="9 11" id="KW-0472">Membrane</keyword>
<dbReference type="Pfam" id="PF09335">
    <property type="entry name" value="VTT_dom"/>
    <property type="match status" value="1"/>
</dbReference>
<comment type="subcellular location">
    <subcellularLocation>
        <location evidence="2">Golgi apparatus membrane</location>
        <topology evidence="2">Multi-pass membrane protein</topology>
    </subcellularLocation>
</comment>
<feature type="compositionally biased region" description="Low complexity" evidence="10">
    <location>
        <begin position="963"/>
        <end position="977"/>
    </location>
</feature>
<feature type="transmembrane region" description="Helical" evidence="11">
    <location>
        <begin position="755"/>
        <end position="773"/>
    </location>
</feature>
<dbReference type="EMBL" id="LWDF02000116">
    <property type="protein sequence ID" value="KAE8257316.1"/>
    <property type="molecule type" value="Genomic_DNA"/>
</dbReference>
<comment type="function">
    <text evidence="1">Golgi membrane protein involved in vesicular trafficking and spindle migration.</text>
</comment>
<feature type="compositionally biased region" description="Basic and acidic residues" evidence="10">
    <location>
        <begin position="38"/>
        <end position="47"/>
    </location>
</feature>
<feature type="compositionally biased region" description="Low complexity" evidence="10">
    <location>
        <begin position="556"/>
        <end position="569"/>
    </location>
</feature>
<dbReference type="GO" id="GO:0000022">
    <property type="term" value="P:mitotic spindle elongation"/>
    <property type="evidence" value="ECO:0007669"/>
    <property type="project" value="TreeGrafter"/>
</dbReference>
<dbReference type="InterPro" id="IPR051076">
    <property type="entry name" value="Golgi_membrane_TVP38/TMEM64"/>
</dbReference>
<feature type="region of interest" description="Disordered" evidence="10">
    <location>
        <begin position="1"/>
        <end position="90"/>
    </location>
</feature>
<dbReference type="PANTHER" id="PTHR47549:SF1">
    <property type="entry name" value="GOLGI APPARATUS MEMBRANE PROTEIN TVP38"/>
    <property type="match status" value="1"/>
</dbReference>
<dbReference type="AlphaFoldDB" id="A0A8T8T9P2"/>
<dbReference type="Proteomes" id="UP000077521">
    <property type="component" value="Unassembled WGS sequence"/>
</dbReference>
<evidence type="ECO:0000256" key="2">
    <source>
        <dbReference type="ARBA" id="ARBA00004653"/>
    </source>
</evidence>
<feature type="transmembrane region" description="Helical" evidence="11">
    <location>
        <begin position="697"/>
        <end position="715"/>
    </location>
</feature>
<feature type="transmembrane region" description="Helical" evidence="11">
    <location>
        <begin position="833"/>
        <end position="854"/>
    </location>
</feature>
<dbReference type="PANTHER" id="PTHR47549">
    <property type="entry name" value="GOLGI APPARATUS MEMBRANE PROTEIN TVP38-RELATED"/>
    <property type="match status" value="1"/>
</dbReference>
<keyword evidence="6 11" id="KW-0812">Transmembrane</keyword>
<evidence type="ECO:0000256" key="6">
    <source>
        <dbReference type="ARBA" id="ARBA00022692"/>
    </source>
</evidence>
<feature type="compositionally biased region" description="Polar residues" evidence="10">
    <location>
        <begin position="22"/>
        <end position="36"/>
    </location>
</feature>